<comment type="caution">
    <text evidence="3">The sequence shown here is derived from an EMBL/GenBank/DDBJ whole genome shotgun (WGS) entry which is preliminary data.</text>
</comment>
<dbReference type="InterPro" id="IPR025676">
    <property type="entry name" value="Clr5_dom"/>
</dbReference>
<evidence type="ECO:0000313" key="3">
    <source>
        <dbReference type="EMBL" id="KAF2969342.1"/>
    </source>
</evidence>
<feature type="region of interest" description="Disordered" evidence="1">
    <location>
        <begin position="32"/>
        <end position="79"/>
    </location>
</feature>
<organism evidence="3 4">
    <name type="scientific">Xylaria multiplex</name>
    <dbReference type="NCBI Taxonomy" id="323545"/>
    <lineage>
        <taxon>Eukaryota</taxon>
        <taxon>Fungi</taxon>
        <taxon>Dikarya</taxon>
        <taxon>Ascomycota</taxon>
        <taxon>Pezizomycotina</taxon>
        <taxon>Sordariomycetes</taxon>
        <taxon>Xylariomycetidae</taxon>
        <taxon>Xylariales</taxon>
        <taxon>Xylariaceae</taxon>
        <taxon>Xylaria</taxon>
    </lineage>
</organism>
<gene>
    <name evidence="3" type="ORF">GQX73_g4229</name>
</gene>
<accession>A0A7C8IYG1</accession>
<dbReference type="AlphaFoldDB" id="A0A7C8IYG1"/>
<evidence type="ECO:0000256" key="1">
    <source>
        <dbReference type="SAM" id="MobiDB-lite"/>
    </source>
</evidence>
<keyword evidence="4" id="KW-1185">Reference proteome</keyword>
<dbReference type="PANTHER" id="PTHR38788:SF3">
    <property type="entry name" value="CLR5 DOMAIN-CONTAINING PROTEIN"/>
    <property type="match status" value="1"/>
</dbReference>
<proteinExistence type="predicted"/>
<sequence>MNEYVFVANNYVLMSTPSPTLVVAHRPQRSPILPSPVLTPPSTLSPQSTQSPPAQSPPNEPPVVRSHELEPVKPTPTQMQSVFSSQTGEAYRSQQHTAQVWESHKSEIRRLYLDENRPLKEVMAIMRQRGFRATVRMYKSRFDKWGFSKNNSKREVVTMLQVQRQRNALGKRTTFQRNGREIAIDAYLKRKGISQYDLAEPGIAESLPEHLRCVTPPPETPLVIQAGGALSLQELVLQTTRDLAWNPYCPSDYPLVTSAALYRADALRCAITDITNADWLFHVGHYEKGGVMCEQGFKSLHLMVTRPSIYGLLHLLLFHLDAYNKGIIKEVWRYLAAYSATIKADGPLARLFQGISKFINTHDFDEYWNLIFECTERLLLIDEQSSGLPEGTVARLYPLIFIPRAHQYKPGPYRRLQNRCDWNRLTKGTKPRVPEEMAIYEASELLILGSQRNWQGDRVLELAESVLEKTKRFAYNVDFFVYIALNALAHYYRADFKPGDSMTSPKHQLSVQYMEQVCQLTEGKWDADLGYFMGEFEKLESWYREAGDMLRADQVHRRWRNSLELIPKQWERMHQVALQ</sequence>
<dbReference type="OrthoDB" id="4115389at2759"/>
<name>A0A7C8IYG1_9PEZI</name>
<feature type="domain" description="Clr5" evidence="2">
    <location>
        <begin position="98"/>
        <end position="149"/>
    </location>
</feature>
<evidence type="ECO:0000313" key="4">
    <source>
        <dbReference type="Proteomes" id="UP000481858"/>
    </source>
</evidence>
<feature type="compositionally biased region" description="Low complexity" evidence="1">
    <location>
        <begin position="40"/>
        <end position="53"/>
    </location>
</feature>
<dbReference type="EMBL" id="WUBL01000037">
    <property type="protein sequence ID" value="KAF2969342.1"/>
    <property type="molecule type" value="Genomic_DNA"/>
</dbReference>
<protein>
    <recommendedName>
        <fullName evidence="2">Clr5 domain-containing protein</fullName>
    </recommendedName>
</protein>
<dbReference type="Pfam" id="PF14420">
    <property type="entry name" value="Clr5"/>
    <property type="match status" value="1"/>
</dbReference>
<dbReference type="Proteomes" id="UP000481858">
    <property type="component" value="Unassembled WGS sequence"/>
</dbReference>
<dbReference type="InParanoid" id="A0A7C8IYG1"/>
<evidence type="ECO:0000259" key="2">
    <source>
        <dbReference type="Pfam" id="PF14420"/>
    </source>
</evidence>
<dbReference type="PANTHER" id="PTHR38788">
    <property type="entry name" value="CLR5 DOMAIN-CONTAINING PROTEIN"/>
    <property type="match status" value="1"/>
</dbReference>
<reference evidence="3 4" key="1">
    <citation type="submission" date="2019-12" db="EMBL/GenBank/DDBJ databases">
        <title>Draft genome sequence of the ascomycete Xylaria multiplex DSM 110363.</title>
        <authorList>
            <person name="Buettner E."/>
            <person name="Kellner H."/>
        </authorList>
    </citation>
    <scope>NUCLEOTIDE SEQUENCE [LARGE SCALE GENOMIC DNA]</scope>
    <source>
        <strain evidence="3 4">DSM 110363</strain>
    </source>
</reference>